<protein>
    <submittedName>
        <fullName evidence="2">Uncharacterized protein</fullName>
    </submittedName>
</protein>
<name>A0ABQ5FY11_9ASTR</name>
<dbReference type="EMBL" id="BQNB010017876">
    <property type="protein sequence ID" value="GJT68199.1"/>
    <property type="molecule type" value="Genomic_DNA"/>
</dbReference>
<dbReference type="Proteomes" id="UP001151760">
    <property type="component" value="Unassembled WGS sequence"/>
</dbReference>
<reference evidence="2" key="1">
    <citation type="journal article" date="2022" name="Int. J. Mol. Sci.">
        <title>Draft Genome of Tanacetum Coccineum: Genomic Comparison of Closely Related Tanacetum-Family Plants.</title>
        <authorList>
            <person name="Yamashiro T."/>
            <person name="Shiraishi A."/>
            <person name="Nakayama K."/>
            <person name="Satake H."/>
        </authorList>
    </citation>
    <scope>NUCLEOTIDE SEQUENCE</scope>
</reference>
<reference evidence="2" key="2">
    <citation type="submission" date="2022-01" db="EMBL/GenBank/DDBJ databases">
        <authorList>
            <person name="Yamashiro T."/>
            <person name="Shiraishi A."/>
            <person name="Satake H."/>
            <person name="Nakayama K."/>
        </authorList>
    </citation>
    <scope>NUCLEOTIDE SEQUENCE</scope>
</reference>
<comment type="caution">
    <text evidence="2">The sequence shown here is derived from an EMBL/GenBank/DDBJ whole genome shotgun (WGS) entry which is preliminary data.</text>
</comment>
<proteinExistence type="predicted"/>
<sequence>MVPATAPSLVSVEKLYGQWDKYCCHEKNRGCGEFNLHMDEFRGGKITISVQWDRWKARGEENSSSSVNSSRNAKILSPRRDTHSLK</sequence>
<evidence type="ECO:0000256" key="1">
    <source>
        <dbReference type="SAM" id="MobiDB-lite"/>
    </source>
</evidence>
<evidence type="ECO:0000313" key="3">
    <source>
        <dbReference type="Proteomes" id="UP001151760"/>
    </source>
</evidence>
<feature type="compositionally biased region" description="Low complexity" evidence="1">
    <location>
        <begin position="62"/>
        <end position="72"/>
    </location>
</feature>
<gene>
    <name evidence="2" type="ORF">Tco_1019679</name>
</gene>
<organism evidence="2 3">
    <name type="scientific">Tanacetum coccineum</name>
    <dbReference type="NCBI Taxonomy" id="301880"/>
    <lineage>
        <taxon>Eukaryota</taxon>
        <taxon>Viridiplantae</taxon>
        <taxon>Streptophyta</taxon>
        <taxon>Embryophyta</taxon>
        <taxon>Tracheophyta</taxon>
        <taxon>Spermatophyta</taxon>
        <taxon>Magnoliopsida</taxon>
        <taxon>eudicotyledons</taxon>
        <taxon>Gunneridae</taxon>
        <taxon>Pentapetalae</taxon>
        <taxon>asterids</taxon>
        <taxon>campanulids</taxon>
        <taxon>Asterales</taxon>
        <taxon>Asteraceae</taxon>
        <taxon>Asteroideae</taxon>
        <taxon>Anthemideae</taxon>
        <taxon>Anthemidinae</taxon>
        <taxon>Tanacetum</taxon>
    </lineage>
</organism>
<accession>A0ABQ5FY11</accession>
<keyword evidence="3" id="KW-1185">Reference proteome</keyword>
<evidence type="ECO:0000313" key="2">
    <source>
        <dbReference type="EMBL" id="GJT68199.1"/>
    </source>
</evidence>
<feature type="region of interest" description="Disordered" evidence="1">
    <location>
        <begin position="59"/>
        <end position="86"/>
    </location>
</feature>